<keyword evidence="1" id="KW-0812">Transmembrane</keyword>
<sequence>MKKINPLLIFNVLIFMFIGLGLSLICFFIHIKMGWVGFVSIIVIVLFLGFIMYSINFGIPTSNKINNKIEEQKKSLVYTNEKIIIINPILEKKTIIYWKNIEAIFLLNKSPLDGEYHNFEYIIILNREPENIKYEFQKWYNKLRMFNFSSKSKENQLPIIKINDYNNKDFNTFKDAVNKYLLNVNETSSDYFKLKFGNKVEESKIGNTKITKIKNPIKTIGFYEIFDHGNDLNDKKVIEYREQVKNK</sequence>
<keyword evidence="3" id="KW-1185">Reference proteome</keyword>
<proteinExistence type="predicted"/>
<keyword evidence="1" id="KW-0472">Membrane</keyword>
<name>A0ABU1YB65_9FLAO</name>
<dbReference type="RefSeq" id="WP_310282832.1">
    <property type="nucleotide sequence ID" value="NZ_JAVDWQ010000012.1"/>
</dbReference>
<reference evidence="2 3" key="1">
    <citation type="submission" date="2023-07" db="EMBL/GenBank/DDBJ databases">
        <title>Sorghum-associated microbial communities from plants grown in Nebraska, USA.</title>
        <authorList>
            <person name="Schachtman D."/>
        </authorList>
    </citation>
    <scope>NUCLEOTIDE SEQUENCE [LARGE SCALE GENOMIC DNA]</scope>
    <source>
        <strain evidence="2 3">4129</strain>
    </source>
</reference>
<comment type="caution">
    <text evidence="2">The sequence shown here is derived from an EMBL/GenBank/DDBJ whole genome shotgun (WGS) entry which is preliminary data.</text>
</comment>
<accession>A0ABU1YB65</accession>
<gene>
    <name evidence="2" type="ORF">J2W48_003432</name>
</gene>
<evidence type="ECO:0000313" key="2">
    <source>
        <dbReference type="EMBL" id="MDR7211478.1"/>
    </source>
</evidence>
<dbReference type="EMBL" id="JAVDWQ010000012">
    <property type="protein sequence ID" value="MDR7211478.1"/>
    <property type="molecule type" value="Genomic_DNA"/>
</dbReference>
<evidence type="ECO:0000313" key="3">
    <source>
        <dbReference type="Proteomes" id="UP001269081"/>
    </source>
</evidence>
<dbReference type="Proteomes" id="UP001269081">
    <property type="component" value="Unassembled WGS sequence"/>
</dbReference>
<feature type="transmembrane region" description="Helical" evidence="1">
    <location>
        <begin position="37"/>
        <end position="59"/>
    </location>
</feature>
<organism evidence="2 3">
    <name type="scientific">Flavobacterium piscis</name>
    <dbReference type="NCBI Taxonomy" id="1114874"/>
    <lineage>
        <taxon>Bacteria</taxon>
        <taxon>Pseudomonadati</taxon>
        <taxon>Bacteroidota</taxon>
        <taxon>Flavobacteriia</taxon>
        <taxon>Flavobacteriales</taxon>
        <taxon>Flavobacteriaceae</taxon>
        <taxon>Flavobacterium</taxon>
    </lineage>
</organism>
<protein>
    <submittedName>
        <fullName evidence="2">Uncharacterized protein</fullName>
    </submittedName>
</protein>
<keyword evidence="1" id="KW-1133">Transmembrane helix</keyword>
<feature type="transmembrane region" description="Helical" evidence="1">
    <location>
        <begin position="7"/>
        <end position="31"/>
    </location>
</feature>
<evidence type="ECO:0000256" key="1">
    <source>
        <dbReference type="SAM" id="Phobius"/>
    </source>
</evidence>